<comment type="similarity">
    <text evidence="1">Belongs to the cerato-ulmin hydrophobin family.</text>
</comment>
<sequence>QSDVCGALQTPLCCQLDVLGVANLNCANAGPVETTEEFEALCAETGTSAQCCAVPLGADGLLCTGA</sequence>
<evidence type="ECO:0008006" key="5">
    <source>
        <dbReference type="Google" id="ProtNLM"/>
    </source>
</evidence>
<evidence type="ECO:0000313" key="3">
    <source>
        <dbReference type="EMBL" id="KAF2690064.1"/>
    </source>
</evidence>
<dbReference type="GO" id="GO:0005576">
    <property type="term" value="C:extracellular region"/>
    <property type="evidence" value="ECO:0007669"/>
    <property type="project" value="InterPro"/>
</dbReference>
<evidence type="ECO:0000256" key="1">
    <source>
        <dbReference type="ARBA" id="ARBA00009576"/>
    </source>
</evidence>
<proteinExistence type="inferred from homology"/>
<name>A0A6G1JHN8_9PLEO</name>
<dbReference type="CDD" id="cd23508">
    <property type="entry name" value="hydrophobin_II"/>
    <property type="match status" value="1"/>
</dbReference>
<dbReference type="Proteomes" id="UP000799291">
    <property type="component" value="Unassembled WGS sequence"/>
</dbReference>
<evidence type="ECO:0000256" key="2">
    <source>
        <dbReference type="ARBA" id="ARBA00023157"/>
    </source>
</evidence>
<dbReference type="AlphaFoldDB" id="A0A6G1JHN8"/>
<keyword evidence="2" id="KW-1015">Disulfide bond</keyword>
<dbReference type="EMBL" id="MU005571">
    <property type="protein sequence ID" value="KAF2690064.1"/>
    <property type="molecule type" value="Genomic_DNA"/>
</dbReference>
<dbReference type="PANTHER" id="PTHR42341">
    <property type="entry name" value="HYDROPHOBIN"/>
    <property type="match status" value="1"/>
</dbReference>
<gene>
    <name evidence="3" type="ORF">K458DRAFT_328192</name>
</gene>
<dbReference type="Pfam" id="PF06766">
    <property type="entry name" value="Hydrophobin_2"/>
    <property type="match status" value="1"/>
</dbReference>
<organism evidence="3 4">
    <name type="scientific">Lentithecium fluviatile CBS 122367</name>
    <dbReference type="NCBI Taxonomy" id="1168545"/>
    <lineage>
        <taxon>Eukaryota</taxon>
        <taxon>Fungi</taxon>
        <taxon>Dikarya</taxon>
        <taxon>Ascomycota</taxon>
        <taxon>Pezizomycotina</taxon>
        <taxon>Dothideomycetes</taxon>
        <taxon>Pleosporomycetidae</taxon>
        <taxon>Pleosporales</taxon>
        <taxon>Massarineae</taxon>
        <taxon>Lentitheciaceae</taxon>
        <taxon>Lentithecium</taxon>
    </lineage>
</organism>
<dbReference type="PANTHER" id="PTHR42341:SF2">
    <property type="entry name" value="HYDROPHOBIN"/>
    <property type="match status" value="1"/>
</dbReference>
<accession>A0A6G1JHN8</accession>
<dbReference type="Gene3D" id="3.20.120.10">
    <property type="entry name" value="Hydrophobin"/>
    <property type="match status" value="1"/>
</dbReference>
<reference evidence="3" key="1">
    <citation type="journal article" date="2020" name="Stud. Mycol.">
        <title>101 Dothideomycetes genomes: a test case for predicting lifestyles and emergence of pathogens.</title>
        <authorList>
            <person name="Haridas S."/>
            <person name="Albert R."/>
            <person name="Binder M."/>
            <person name="Bloem J."/>
            <person name="Labutti K."/>
            <person name="Salamov A."/>
            <person name="Andreopoulos B."/>
            <person name="Baker S."/>
            <person name="Barry K."/>
            <person name="Bills G."/>
            <person name="Bluhm B."/>
            <person name="Cannon C."/>
            <person name="Castanera R."/>
            <person name="Culley D."/>
            <person name="Daum C."/>
            <person name="Ezra D."/>
            <person name="Gonzalez J."/>
            <person name="Henrissat B."/>
            <person name="Kuo A."/>
            <person name="Liang C."/>
            <person name="Lipzen A."/>
            <person name="Lutzoni F."/>
            <person name="Magnuson J."/>
            <person name="Mondo S."/>
            <person name="Nolan M."/>
            <person name="Ohm R."/>
            <person name="Pangilinan J."/>
            <person name="Park H.-J."/>
            <person name="Ramirez L."/>
            <person name="Alfaro M."/>
            <person name="Sun H."/>
            <person name="Tritt A."/>
            <person name="Yoshinaga Y."/>
            <person name="Zwiers L.-H."/>
            <person name="Turgeon B."/>
            <person name="Goodwin S."/>
            <person name="Spatafora J."/>
            <person name="Crous P."/>
            <person name="Grigoriev I."/>
        </authorList>
    </citation>
    <scope>NUCLEOTIDE SEQUENCE</scope>
    <source>
        <strain evidence="3">CBS 122367</strain>
    </source>
</reference>
<evidence type="ECO:0000313" key="4">
    <source>
        <dbReference type="Proteomes" id="UP000799291"/>
    </source>
</evidence>
<protein>
    <recommendedName>
        <fullName evidence="5">Hydrophobin</fullName>
    </recommendedName>
</protein>
<keyword evidence="4" id="KW-1185">Reference proteome</keyword>
<feature type="non-terminal residue" evidence="3">
    <location>
        <position position="1"/>
    </location>
</feature>
<dbReference type="SUPFAM" id="SSF101751">
    <property type="entry name" value="Hydrophobin II, HfbII"/>
    <property type="match status" value="1"/>
</dbReference>
<dbReference type="InterPro" id="IPR010636">
    <property type="entry name" value="Class_II_hydrophobin"/>
</dbReference>
<dbReference type="InterPro" id="IPR036686">
    <property type="entry name" value="Class_II_Hydrophobin_sf"/>
</dbReference>
<dbReference type="OrthoDB" id="4500971at2759"/>